<reference evidence="3" key="1">
    <citation type="submission" date="2018-02" db="EMBL/GenBank/DDBJ databases">
        <authorList>
            <person name="Hausmann B."/>
        </authorList>
    </citation>
    <scope>NUCLEOTIDE SEQUENCE [LARGE SCALE GENOMIC DNA]</scope>
    <source>
        <strain evidence="3">Peat soil MAG SbA1</strain>
    </source>
</reference>
<sequence>MTVAHVFQDGVINMLYERRRFRRLPIAVQTESRVRGSQTPIRVETADISLCGCYVEMALTLEVGVPLDIVLWLVYEKLLVDGRVATCHLQSGNGIEFTGMSSDAQQGLRRFLESAFFEDNPAGSQRAGGEDDDTCD</sequence>
<accession>A0A2U3L872</accession>
<name>A0A2U3L872_9BACT</name>
<gene>
    <name evidence="2" type="ORF">SBA1_800002</name>
</gene>
<dbReference type="GO" id="GO:0035438">
    <property type="term" value="F:cyclic-di-GMP binding"/>
    <property type="evidence" value="ECO:0007669"/>
    <property type="project" value="InterPro"/>
</dbReference>
<dbReference type="Pfam" id="PF07238">
    <property type="entry name" value="PilZ"/>
    <property type="match status" value="1"/>
</dbReference>
<dbReference type="InterPro" id="IPR009875">
    <property type="entry name" value="PilZ_domain"/>
</dbReference>
<dbReference type="OrthoDB" id="121572at2"/>
<feature type="domain" description="PilZ" evidence="1">
    <location>
        <begin position="17"/>
        <end position="113"/>
    </location>
</feature>
<evidence type="ECO:0000313" key="3">
    <source>
        <dbReference type="Proteomes" id="UP000238701"/>
    </source>
</evidence>
<protein>
    <recommendedName>
        <fullName evidence="1">PilZ domain-containing protein</fullName>
    </recommendedName>
</protein>
<evidence type="ECO:0000313" key="2">
    <source>
        <dbReference type="EMBL" id="SPF48078.1"/>
    </source>
</evidence>
<dbReference type="Gene3D" id="2.40.10.220">
    <property type="entry name" value="predicted glycosyltransferase like domains"/>
    <property type="match status" value="1"/>
</dbReference>
<organism evidence="2 3">
    <name type="scientific">Candidatus Sulfotelmatobacter kueseliae</name>
    <dbReference type="NCBI Taxonomy" id="2042962"/>
    <lineage>
        <taxon>Bacteria</taxon>
        <taxon>Pseudomonadati</taxon>
        <taxon>Acidobacteriota</taxon>
        <taxon>Terriglobia</taxon>
        <taxon>Terriglobales</taxon>
        <taxon>Candidatus Korobacteraceae</taxon>
        <taxon>Candidatus Sulfotelmatobacter</taxon>
    </lineage>
</organism>
<dbReference type="SUPFAM" id="SSF141371">
    <property type="entry name" value="PilZ domain-like"/>
    <property type="match status" value="1"/>
</dbReference>
<dbReference type="EMBL" id="OMOD01000178">
    <property type="protein sequence ID" value="SPF48078.1"/>
    <property type="molecule type" value="Genomic_DNA"/>
</dbReference>
<dbReference type="AlphaFoldDB" id="A0A2U3L872"/>
<proteinExistence type="predicted"/>
<dbReference type="Proteomes" id="UP000238701">
    <property type="component" value="Unassembled WGS sequence"/>
</dbReference>
<evidence type="ECO:0000259" key="1">
    <source>
        <dbReference type="Pfam" id="PF07238"/>
    </source>
</evidence>